<gene>
    <name evidence="2" type="ORF">WH91_10070</name>
</gene>
<protein>
    <recommendedName>
        <fullName evidence="1">Xylose isomerase-like TIM barrel domain-containing protein</fullName>
    </recommendedName>
</protein>
<dbReference type="Pfam" id="PF01261">
    <property type="entry name" value="AP_endonuc_2"/>
    <property type="match status" value="1"/>
</dbReference>
<evidence type="ECO:0000259" key="1">
    <source>
        <dbReference type="Pfam" id="PF01261"/>
    </source>
</evidence>
<dbReference type="Proteomes" id="UP000033519">
    <property type="component" value="Unassembled WGS sequence"/>
</dbReference>
<dbReference type="SUPFAM" id="SSF51658">
    <property type="entry name" value="Xylose isomerase-like"/>
    <property type="match status" value="1"/>
</dbReference>
<dbReference type="PANTHER" id="PTHR12110">
    <property type="entry name" value="HYDROXYPYRUVATE ISOMERASE"/>
    <property type="match status" value="1"/>
</dbReference>
<sequence length="279" mass="30934">MRLMSVSADRIAVSTWSLHRLLGMTYPHDLTTTEIGQMQESYGEGEESLLGLPSVLANHGYHRLEIVSFHLRSRDPIYLAELKDQLRIANVRLQTLLIDAGDISHPEHGERDTRWIASWIEIANELGAENARVIAGKQKPTRDALDRSIKALNTLSEGNAGSSVRLVTENWFDLLAEPAHVHYLLDKLDGRVGLLGDFGNWGGPNKYSDLKSIFGVAELCHAKAGFIDGDLDEADYGACVRLAEEAGYTGPYTLIFDSEIPNEWHGLAIERDFIASLPL</sequence>
<evidence type="ECO:0000313" key="3">
    <source>
        <dbReference type="Proteomes" id="UP000033519"/>
    </source>
</evidence>
<comment type="caution">
    <text evidence="2">The sequence shown here is derived from an EMBL/GenBank/DDBJ whole genome shotgun (WGS) entry which is preliminary data.</text>
</comment>
<accession>A0ABR5DZ80</accession>
<dbReference type="EMBL" id="LAPV01000093">
    <property type="protein sequence ID" value="KKC33350.1"/>
    <property type="molecule type" value="Genomic_DNA"/>
</dbReference>
<dbReference type="InterPro" id="IPR013022">
    <property type="entry name" value="Xyl_isomerase-like_TIM-brl"/>
</dbReference>
<dbReference type="InterPro" id="IPR050312">
    <property type="entry name" value="IolE/XylAMocC-like"/>
</dbReference>
<dbReference type="InterPro" id="IPR036237">
    <property type="entry name" value="Xyl_isomerase-like_sf"/>
</dbReference>
<name>A0ABR5DZ80_9HYPH</name>
<proteinExistence type="predicted"/>
<dbReference type="PANTHER" id="PTHR12110:SF53">
    <property type="entry name" value="BLR5974 PROTEIN"/>
    <property type="match status" value="1"/>
</dbReference>
<evidence type="ECO:0000313" key="2">
    <source>
        <dbReference type="EMBL" id="KKC33350.1"/>
    </source>
</evidence>
<organism evidence="2 3">
    <name type="scientific">Devosia psychrophila</name>
    <dbReference type="NCBI Taxonomy" id="728005"/>
    <lineage>
        <taxon>Bacteria</taxon>
        <taxon>Pseudomonadati</taxon>
        <taxon>Pseudomonadota</taxon>
        <taxon>Alphaproteobacteria</taxon>
        <taxon>Hyphomicrobiales</taxon>
        <taxon>Devosiaceae</taxon>
        <taxon>Devosia</taxon>
    </lineage>
</organism>
<keyword evidence="3" id="KW-1185">Reference proteome</keyword>
<reference evidence="2 3" key="1">
    <citation type="submission" date="2015-03" db="EMBL/GenBank/DDBJ databases">
        <authorList>
            <person name="Lepp D."/>
            <person name="Hassan Y.I."/>
            <person name="Li X.-Z."/>
            <person name="Zhou T."/>
        </authorList>
    </citation>
    <scope>NUCLEOTIDE SEQUENCE [LARGE SCALE GENOMIC DNA]</scope>
    <source>
        <strain evidence="2 3">Cr7-05</strain>
    </source>
</reference>
<dbReference type="Gene3D" id="3.20.20.150">
    <property type="entry name" value="Divalent-metal-dependent TIM barrel enzymes"/>
    <property type="match status" value="1"/>
</dbReference>
<feature type="domain" description="Xylose isomerase-like TIM barrel" evidence="1">
    <location>
        <begin position="56"/>
        <end position="254"/>
    </location>
</feature>